<dbReference type="EMBL" id="JAYWLC010000018">
    <property type="protein sequence ID" value="MER5173372.1"/>
    <property type="molecule type" value="Genomic_DNA"/>
</dbReference>
<dbReference type="RefSeq" id="WP_350938681.1">
    <property type="nucleotide sequence ID" value="NZ_JAYWLC010000018.1"/>
</dbReference>
<organism evidence="3 4">
    <name type="scientific">Thioclava kandeliae</name>
    <dbReference type="NCBI Taxonomy" id="3070818"/>
    <lineage>
        <taxon>Bacteria</taxon>
        <taxon>Pseudomonadati</taxon>
        <taxon>Pseudomonadota</taxon>
        <taxon>Alphaproteobacteria</taxon>
        <taxon>Rhodobacterales</taxon>
        <taxon>Paracoccaceae</taxon>
        <taxon>Thioclava</taxon>
    </lineage>
</organism>
<gene>
    <name evidence="3" type="ORF">VSX56_16510</name>
</gene>
<evidence type="ECO:0000313" key="4">
    <source>
        <dbReference type="Proteomes" id="UP001438953"/>
    </source>
</evidence>
<reference evidence="3 4" key="2">
    <citation type="submission" date="2024-06" db="EMBL/GenBank/DDBJ databases">
        <title>Thioclava kandeliae sp. nov. from a rhizosphere soil sample of Kandelia candel in a mangrove.</title>
        <authorList>
            <person name="Mu T."/>
        </authorList>
    </citation>
    <scope>NUCLEOTIDE SEQUENCE [LARGE SCALE GENOMIC DNA]</scope>
    <source>
        <strain evidence="3 4">CPCC 100088</strain>
    </source>
</reference>
<evidence type="ECO:0000256" key="2">
    <source>
        <dbReference type="ARBA" id="ARBA00023172"/>
    </source>
</evidence>
<evidence type="ECO:0000256" key="1">
    <source>
        <dbReference type="ARBA" id="ARBA00023125"/>
    </source>
</evidence>
<dbReference type="Gene3D" id="1.10.150.130">
    <property type="match status" value="1"/>
</dbReference>
<protein>
    <submittedName>
        <fullName evidence="3">Recombinase</fullName>
    </submittedName>
</protein>
<keyword evidence="4" id="KW-1185">Reference proteome</keyword>
<dbReference type="InterPro" id="IPR013762">
    <property type="entry name" value="Integrase-like_cat_sf"/>
</dbReference>
<accession>A0ABV1SKE0</accession>
<dbReference type="InterPro" id="IPR010998">
    <property type="entry name" value="Integrase_recombinase_N"/>
</dbReference>
<comment type="caution">
    <text evidence="3">The sequence shown here is derived from an EMBL/GenBank/DDBJ whole genome shotgun (WGS) entry which is preliminary data.</text>
</comment>
<keyword evidence="1" id="KW-0238">DNA-binding</keyword>
<dbReference type="SUPFAM" id="SSF56349">
    <property type="entry name" value="DNA breaking-rejoining enzymes"/>
    <property type="match status" value="1"/>
</dbReference>
<sequence>MRFKSALWDGSDPHYAPCTVKSKGRVYWRATKTAQGMGYVVGPVALPGLAGDNRDEERATLARELTRDMVRWMETAENETRLEFGTFHHLIARYLSDEISPIRDVKQNTREQYRHYGNYWRGAIGDMLVMDADYAAIRRWEAAMKENGRSIHFIATSFRLLRIFVNYGVQIEFEGAAKLSLILSKTRFKSPKPRTIAPTAEQIAAVIEKADELGYRAFATGYMMQWWFALRAVDVRGQYLRPTDDERTGIMRGGRRWQDGLTWDMIDADLTQIRKTPSKTERSDSDAMVFDLTAVPELRARLDETPVNNRTGPVFVDKNGMPYDRHHWARMFRLAARAAGLPKELKMMDARAGAINDAKRHGATPIQLQHQANHTNMRTTDRYIREKNVSVAEVVKLRRST</sequence>
<reference evidence="3 4" key="1">
    <citation type="submission" date="2024-01" db="EMBL/GenBank/DDBJ databases">
        <authorList>
            <person name="Deng Y."/>
            <person name="Su J."/>
        </authorList>
    </citation>
    <scope>NUCLEOTIDE SEQUENCE [LARGE SCALE GENOMIC DNA]</scope>
    <source>
        <strain evidence="3 4">CPCC 100088</strain>
    </source>
</reference>
<proteinExistence type="predicted"/>
<dbReference type="Gene3D" id="1.10.443.10">
    <property type="entry name" value="Intergrase catalytic core"/>
    <property type="match status" value="1"/>
</dbReference>
<keyword evidence="2" id="KW-0233">DNA recombination</keyword>
<dbReference type="InterPro" id="IPR011010">
    <property type="entry name" value="DNA_brk_join_enz"/>
</dbReference>
<dbReference type="Proteomes" id="UP001438953">
    <property type="component" value="Unassembled WGS sequence"/>
</dbReference>
<evidence type="ECO:0000313" key="3">
    <source>
        <dbReference type="EMBL" id="MER5173372.1"/>
    </source>
</evidence>
<name>A0ABV1SKE0_9RHOB</name>